<dbReference type="AlphaFoldDB" id="A0A6A6F582"/>
<dbReference type="Proteomes" id="UP000799539">
    <property type="component" value="Unassembled WGS sequence"/>
</dbReference>
<proteinExistence type="predicted"/>
<name>A0A6A6F582_9PEZI</name>
<organism evidence="2 3">
    <name type="scientific">Cercospora zeae-maydis SCOH1-5</name>
    <dbReference type="NCBI Taxonomy" id="717836"/>
    <lineage>
        <taxon>Eukaryota</taxon>
        <taxon>Fungi</taxon>
        <taxon>Dikarya</taxon>
        <taxon>Ascomycota</taxon>
        <taxon>Pezizomycotina</taxon>
        <taxon>Dothideomycetes</taxon>
        <taxon>Dothideomycetidae</taxon>
        <taxon>Mycosphaerellales</taxon>
        <taxon>Mycosphaerellaceae</taxon>
        <taxon>Cercospora</taxon>
    </lineage>
</organism>
<feature type="compositionally biased region" description="Basic residues" evidence="1">
    <location>
        <begin position="203"/>
        <end position="212"/>
    </location>
</feature>
<feature type="region of interest" description="Disordered" evidence="1">
    <location>
        <begin position="190"/>
        <end position="212"/>
    </location>
</feature>
<keyword evidence="3" id="KW-1185">Reference proteome</keyword>
<reference evidence="2" key="1">
    <citation type="journal article" date="2020" name="Stud. Mycol.">
        <title>101 Dothideomycetes genomes: a test case for predicting lifestyles and emergence of pathogens.</title>
        <authorList>
            <person name="Haridas S."/>
            <person name="Albert R."/>
            <person name="Binder M."/>
            <person name="Bloem J."/>
            <person name="Labutti K."/>
            <person name="Salamov A."/>
            <person name="Andreopoulos B."/>
            <person name="Baker S."/>
            <person name="Barry K."/>
            <person name="Bills G."/>
            <person name="Bluhm B."/>
            <person name="Cannon C."/>
            <person name="Castanera R."/>
            <person name="Culley D."/>
            <person name="Daum C."/>
            <person name="Ezra D."/>
            <person name="Gonzalez J."/>
            <person name="Henrissat B."/>
            <person name="Kuo A."/>
            <person name="Liang C."/>
            <person name="Lipzen A."/>
            <person name="Lutzoni F."/>
            <person name="Magnuson J."/>
            <person name="Mondo S."/>
            <person name="Nolan M."/>
            <person name="Ohm R."/>
            <person name="Pangilinan J."/>
            <person name="Park H.-J."/>
            <person name="Ramirez L."/>
            <person name="Alfaro M."/>
            <person name="Sun H."/>
            <person name="Tritt A."/>
            <person name="Yoshinaga Y."/>
            <person name="Zwiers L.-H."/>
            <person name="Turgeon B."/>
            <person name="Goodwin S."/>
            <person name="Spatafora J."/>
            <person name="Crous P."/>
            <person name="Grigoriev I."/>
        </authorList>
    </citation>
    <scope>NUCLEOTIDE SEQUENCE</scope>
    <source>
        <strain evidence="2">SCOH1-5</strain>
    </source>
</reference>
<protein>
    <submittedName>
        <fullName evidence="2">Uncharacterized protein</fullName>
    </submittedName>
</protein>
<evidence type="ECO:0000256" key="1">
    <source>
        <dbReference type="SAM" id="MobiDB-lite"/>
    </source>
</evidence>
<evidence type="ECO:0000313" key="2">
    <source>
        <dbReference type="EMBL" id="KAF2208906.1"/>
    </source>
</evidence>
<feature type="compositionally biased region" description="Low complexity" evidence="1">
    <location>
        <begin position="135"/>
        <end position="146"/>
    </location>
</feature>
<evidence type="ECO:0000313" key="3">
    <source>
        <dbReference type="Proteomes" id="UP000799539"/>
    </source>
</evidence>
<accession>A0A6A6F582</accession>
<sequence>MCCSKRRNKQQQQQQQQQFAAATFALAGAADNKYQQHKLQQQTQARLNERNVLPTIPSYPTTTQPTSQHFPFELDAAKLHSEERKKLPINPPSYDDTIVDVNRAMVPDDDAIAFAAQPTMMKRKETEQDAHRGGSNSDSNSSSSSNNFSLDCLAATLLPQEKHGAETSMIEIPKGMTWWQAYRARKAERREAWRAEKAEWRAAKRAGKGKGH</sequence>
<gene>
    <name evidence="2" type="ORF">CERZMDRAFT_100893</name>
</gene>
<feature type="region of interest" description="Disordered" evidence="1">
    <location>
        <begin position="120"/>
        <end position="146"/>
    </location>
</feature>
<dbReference type="EMBL" id="ML992690">
    <property type="protein sequence ID" value="KAF2208906.1"/>
    <property type="molecule type" value="Genomic_DNA"/>
</dbReference>
<feature type="compositionally biased region" description="Basic and acidic residues" evidence="1">
    <location>
        <begin position="190"/>
        <end position="202"/>
    </location>
</feature>
<feature type="compositionally biased region" description="Basic and acidic residues" evidence="1">
    <location>
        <begin position="122"/>
        <end position="132"/>
    </location>
</feature>